<evidence type="ECO:0000256" key="4">
    <source>
        <dbReference type="ARBA" id="ARBA00023065"/>
    </source>
</evidence>
<evidence type="ECO:0000256" key="5">
    <source>
        <dbReference type="ARBA" id="ARBA00023136"/>
    </source>
</evidence>
<name>A0A1F5ZL94_9BACT</name>
<dbReference type="AlphaFoldDB" id="A0A1F5ZL94"/>
<keyword evidence="6" id="KW-0066">ATP synthesis</keyword>
<evidence type="ECO:0000256" key="3">
    <source>
        <dbReference type="ARBA" id="ARBA00022781"/>
    </source>
</evidence>
<gene>
    <name evidence="7" type="ORF">A2875_00175</name>
</gene>
<dbReference type="Pfam" id="PF00213">
    <property type="entry name" value="OSCP"/>
    <property type="match status" value="1"/>
</dbReference>
<dbReference type="Proteomes" id="UP000177416">
    <property type="component" value="Unassembled WGS sequence"/>
</dbReference>
<evidence type="ECO:0000313" key="8">
    <source>
        <dbReference type="Proteomes" id="UP000177416"/>
    </source>
</evidence>
<sequence>MNALSKDARGFVDSVVSYLEDEKKSAAATRVRSFLSRVTAQAKREKMAHVETSVVLTAEEKMRVERLLGKLLGHAIEISYEIHPAIIAGMTIRVADWILDTSFAGQLTQIQEQLNA</sequence>
<keyword evidence="2" id="KW-0813">Transport</keyword>
<proteinExistence type="predicted"/>
<dbReference type="GO" id="GO:0016020">
    <property type="term" value="C:membrane"/>
    <property type="evidence" value="ECO:0007669"/>
    <property type="project" value="UniProtKB-SubCell"/>
</dbReference>
<dbReference type="InterPro" id="IPR000711">
    <property type="entry name" value="ATPase_OSCP/dsu"/>
</dbReference>
<evidence type="ECO:0000256" key="1">
    <source>
        <dbReference type="ARBA" id="ARBA00004370"/>
    </source>
</evidence>
<dbReference type="EMBL" id="MFJJ01000048">
    <property type="protein sequence ID" value="OGG13105.1"/>
    <property type="molecule type" value="Genomic_DNA"/>
</dbReference>
<evidence type="ECO:0000256" key="2">
    <source>
        <dbReference type="ARBA" id="ARBA00022448"/>
    </source>
</evidence>
<evidence type="ECO:0000256" key="6">
    <source>
        <dbReference type="ARBA" id="ARBA00023310"/>
    </source>
</evidence>
<reference evidence="7 8" key="1">
    <citation type="journal article" date="2016" name="Nat. Commun.">
        <title>Thousands of microbial genomes shed light on interconnected biogeochemical processes in an aquifer system.</title>
        <authorList>
            <person name="Anantharaman K."/>
            <person name="Brown C.T."/>
            <person name="Hug L.A."/>
            <person name="Sharon I."/>
            <person name="Castelle C.J."/>
            <person name="Probst A.J."/>
            <person name="Thomas B.C."/>
            <person name="Singh A."/>
            <person name="Wilkins M.J."/>
            <person name="Karaoz U."/>
            <person name="Brodie E.L."/>
            <person name="Williams K.H."/>
            <person name="Hubbard S.S."/>
            <person name="Banfield J.F."/>
        </authorList>
    </citation>
    <scope>NUCLEOTIDE SEQUENCE [LARGE SCALE GENOMIC DNA]</scope>
</reference>
<organism evidence="7 8">
    <name type="scientific">Candidatus Gottesmanbacteria bacterium RIFCSPHIGHO2_01_FULL_46_14</name>
    <dbReference type="NCBI Taxonomy" id="1798380"/>
    <lineage>
        <taxon>Bacteria</taxon>
        <taxon>Candidatus Gottesmaniibacteriota</taxon>
    </lineage>
</organism>
<comment type="caution">
    <text evidence="7">The sequence shown here is derived from an EMBL/GenBank/DDBJ whole genome shotgun (WGS) entry which is preliminary data.</text>
</comment>
<accession>A0A1F5ZL94</accession>
<comment type="subcellular location">
    <subcellularLocation>
        <location evidence="1">Membrane</location>
    </subcellularLocation>
</comment>
<keyword evidence="3" id="KW-0375">Hydrogen ion transport</keyword>
<dbReference type="GO" id="GO:0046933">
    <property type="term" value="F:proton-transporting ATP synthase activity, rotational mechanism"/>
    <property type="evidence" value="ECO:0007669"/>
    <property type="project" value="InterPro"/>
</dbReference>
<keyword evidence="5" id="KW-0472">Membrane</keyword>
<keyword evidence="4" id="KW-0406">Ion transport</keyword>
<dbReference type="PANTHER" id="PTHR11910">
    <property type="entry name" value="ATP SYNTHASE DELTA CHAIN"/>
    <property type="match status" value="1"/>
</dbReference>
<dbReference type="PRINTS" id="PR00125">
    <property type="entry name" value="ATPASEDELTA"/>
</dbReference>
<evidence type="ECO:0000313" key="7">
    <source>
        <dbReference type="EMBL" id="OGG13105.1"/>
    </source>
</evidence>
<protein>
    <submittedName>
        <fullName evidence="7">Uncharacterized protein</fullName>
    </submittedName>
</protein>